<evidence type="ECO:0000313" key="2">
    <source>
        <dbReference type="EMBL" id="TMQ47488.1"/>
    </source>
</evidence>
<feature type="transmembrane region" description="Helical" evidence="1">
    <location>
        <begin position="47"/>
        <end position="69"/>
    </location>
</feature>
<dbReference type="EMBL" id="VBOS01000528">
    <property type="protein sequence ID" value="TMQ47488.1"/>
    <property type="molecule type" value="Genomic_DNA"/>
</dbReference>
<evidence type="ECO:0000313" key="3">
    <source>
        <dbReference type="Proteomes" id="UP000317716"/>
    </source>
</evidence>
<dbReference type="Proteomes" id="UP000317716">
    <property type="component" value="Unassembled WGS sequence"/>
</dbReference>
<feature type="transmembrane region" description="Helical" evidence="1">
    <location>
        <begin position="89"/>
        <end position="112"/>
    </location>
</feature>
<proteinExistence type="predicted"/>
<name>A0A538S7W8_UNCEI</name>
<evidence type="ECO:0000256" key="1">
    <source>
        <dbReference type="SAM" id="Phobius"/>
    </source>
</evidence>
<comment type="caution">
    <text evidence="2">The sequence shown here is derived from an EMBL/GenBank/DDBJ whole genome shotgun (WGS) entry which is preliminary data.</text>
</comment>
<dbReference type="AlphaFoldDB" id="A0A538S7W8"/>
<protein>
    <recommendedName>
        <fullName evidence="4">DUF2269 family protein</fullName>
    </recommendedName>
</protein>
<feature type="transmembrane region" description="Helical" evidence="1">
    <location>
        <begin position="6"/>
        <end position="27"/>
    </location>
</feature>
<keyword evidence="1" id="KW-0812">Transmembrane</keyword>
<accession>A0A538S7W8</accession>
<evidence type="ECO:0008006" key="4">
    <source>
        <dbReference type="Google" id="ProtNLM"/>
    </source>
</evidence>
<keyword evidence="1" id="KW-1133">Transmembrane helix</keyword>
<organism evidence="2 3">
    <name type="scientific">Eiseniibacteriota bacterium</name>
    <dbReference type="NCBI Taxonomy" id="2212470"/>
    <lineage>
        <taxon>Bacteria</taxon>
        <taxon>Candidatus Eiseniibacteriota</taxon>
    </lineage>
</organism>
<feature type="transmembrane region" description="Helical" evidence="1">
    <location>
        <begin position="133"/>
        <end position="153"/>
    </location>
</feature>
<reference evidence="2 3" key="1">
    <citation type="journal article" date="2019" name="Nat. Microbiol.">
        <title>Mediterranean grassland soil C-N compound turnover is dependent on rainfall and depth, and is mediated by genomically divergent microorganisms.</title>
        <authorList>
            <person name="Diamond S."/>
            <person name="Andeer P.F."/>
            <person name="Li Z."/>
            <person name="Crits-Christoph A."/>
            <person name="Burstein D."/>
            <person name="Anantharaman K."/>
            <person name="Lane K.R."/>
            <person name="Thomas B.C."/>
            <person name="Pan C."/>
            <person name="Northen T.R."/>
            <person name="Banfield J.F."/>
        </authorList>
    </citation>
    <scope>NUCLEOTIDE SEQUENCE [LARGE SCALE GENOMIC DNA]</scope>
    <source>
        <strain evidence="2">WS_2</strain>
    </source>
</reference>
<keyword evidence="1" id="KW-0472">Membrane</keyword>
<gene>
    <name evidence="2" type="ORF">E6K72_13960</name>
</gene>
<sequence length="155" mass="16745">MGPVALWRLLHLFFAFAFVGTLVACDWNSRAARATEDGRQRALLWDIVRRAAGAGLGALIALGVLGNVLSIMLGYRMSADGWLRWVNGLWLLSVFVQGVMVAPGAGRLAGLARAAADGGPAEAYAGALKRWRIANLAQSVLYLALLVLMVFHWRL</sequence>